<evidence type="ECO:0000313" key="2">
    <source>
        <dbReference type="Proteomes" id="UP001234989"/>
    </source>
</evidence>
<accession>A0AAF0THT4</accession>
<organism evidence="1 2">
    <name type="scientific">Solanum verrucosum</name>
    <dbReference type="NCBI Taxonomy" id="315347"/>
    <lineage>
        <taxon>Eukaryota</taxon>
        <taxon>Viridiplantae</taxon>
        <taxon>Streptophyta</taxon>
        <taxon>Embryophyta</taxon>
        <taxon>Tracheophyta</taxon>
        <taxon>Spermatophyta</taxon>
        <taxon>Magnoliopsida</taxon>
        <taxon>eudicotyledons</taxon>
        <taxon>Gunneridae</taxon>
        <taxon>Pentapetalae</taxon>
        <taxon>asterids</taxon>
        <taxon>lamiids</taxon>
        <taxon>Solanales</taxon>
        <taxon>Solanaceae</taxon>
        <taxon>Solanoideae</taxon>
        <taxon>Solaneae</taxon>
        <taxon>Solanum</taxon>
    </lineage>
</organism>
<name>A0AAF0THT4_SOLVR</name>
<reference evidence="1" key="1">
    <citation type="submission" date="2023-08" db="EMBL/GenBank/DDBJ databases">
        <title>A de novo genome assembly of Solanum verrucosum Schlechtendal, a Mexican diploid species geographically isolated from the other diploid A-genome species in potato relatives.</title>
        <authorList>
            <person name="Hosaka K."/>
        </authorList>
    </citation>
    <scope>NUCLEOTIDE SEQUENCE</scope>
    <source>
        <tissue evidence="1">Young leaves</tissue>
    </source>
</reference>
<evidence type="ECO:0000313" key="1">
    <source>
        <dbReference type="EMBL" id="WMV19896.1"/>
    </source>
</evidence>
<keyword evidence="2" id="KW-1185">Reference proteome</keyword>
<dbReference type="EMBL" id="CP133614">
    <property type="protein sequence ID" value="WMV19896.1"/>
    <property type="molecule type" value="Genomic_DNA"/>
</dbReference>
<sequence>MTNLVSKHKIQVFYGVYEIASVGSCLRL</sequence>
<protein>
    <submittedName>
        <fullName evidence="1">Uncharacterized protein</fullName>
    </submittedName>
</protein>
<dbReference type="AlphaFoldDB" id="A0AAF0THT4"/>
<gene>
    <name evidence="1" type="ORF">MTR67_013281</name>
</gene>
<dbReference type="Proteomes" id="UP001234989">
    <property type="component" value="Chromosome 3"/>
</dbReference>
<proteinExistence type="predicted"/>